<dbReference type="Gene3D" id="1.20.1280.50">
    <property type="match status" value="1"/>
</dbReference>
<evidence type="ECO:0000256" key="1">
    <source>
        <dbReference type="SAM" id="MobiDB-lite"/>
    </source>
</evidence>
<feature type="domain" description="F-box" evidence="2">
    <location>
        <begin position="4"/>
        <end position="50"/>
    </location>
</feature>
<proteinExistence type="predicted"/>
<dbReference type="Pfam" id="PF12937">
    <property type="entry name" value="F-box-like"/>
    <property type="match status" value="1"/>
</dbReference>
<name>A0ABM1N5A2_NICVS</name>
<dbReference type="RefSeq" id="XP_017782002.1">
    <property type="nucleotide sequence ID" value="XM_017926513.1"/>
</dbReference>
<protein>
    <submittedName>
        <fullName evidence="4 5">Uncharacterized protein LOC108566558 isoform X1</fullName>
    </submittedName>
</protein>
<organism evidence="3 4">
    <name type="scientific">Nicrophorus vespilloides</name>
    <name type="common">Boreal carrion beetle</name>
    <dbReference type="NCBI Taxonomy" id="110193"/>
    <lineage>
        <taxon>Eukaryota</taxon>
        <taxon>Metazoa</taxon>
        <taxon>Ecdysozoa</taxon>
        <taxon>Arthropoda</taxon>
        <taxon>Hexapoda</taxon>
        <taxon>Insecta</taxon>
        <taxon>Pterygota</taxon>
        <taxon>Neoptera</taxon>
        <taxon>Endopterygota</taxon>
        <taxon>Coleoptera</taxon>
        <taxon>Polyphaga</taxon>
        <taxon>Staphyliniformia</taxon>
        <taxon>Silphidae</taxon>
        <taxon>Nicrophorinae</taxon>
        <taxon>Nicrophorus</taxon>
    </lineage>
</organism>
<dbReference type="InterPro" id="IPR036047">
    <property type="entry name" value="F-box-like_dom_sf"/>
</dbReference>
<feature type="region of interest" description="Disordered" evidence="1">
    <location>
        <begin position="477"/>
        <end position="532"/>
    </location>
</feature>
<dbReference type="SUPFAM" id="SSF52047">
    <property type="entry name" value="RNI-like"/>
    <property type="match status" value="1"/>
</dbReference>
<dbReference type="Gene3D" id="3.80.10.10">
    <property type="entry name" value="Ribonuclease Inhibitor"/>
    <property type="match status" value="1"/>
</dbReference>
<gene>
    <name evidence="4 5" type="primary">LOC108566558</name>
</gene>
<dbReference type="InterPro" id="IPR032675">
    <property type="entry name" value="LRR_dom_sf"/>
</dbReference>
<reference evidence="4 5" key="1">
    <citation type="submission" date="2025-05" db="UniProtKB">
        <authorList>
            <consortium name="RefSeq"/>
        </authorList>
    </citation>
    <scope>IDENTIFICATION</scope>
    <source>
        <tissue evidence="4 5">Whole Larva</tissue>
    </source>
</reference>
<dbReference type="InterPro" id="IPR001810">
    <property type="entry name" value="F-box_dom"/>
</dbReference>
<dbReference type="GeneID" id="108566558"/>
<evidence type="ECO:0000259" key="2">
    <source>
        <dbReference type="PROSITE" id="PS50181"/>
    </source>
</evidence>
<feature type="compositionally biased region" description="Basic residues" evidence="1">
    <location>
        <begin position="477"/>
        <end position="492"/>
    </location>
</feature>
<evidence type="ECO:0000313" key="5">
    <source>
        <dbReference type="RefSeq" id="XP_017782003.1"/>
    </source>
</evidence>
<dbReference type="SUPFAM" id="SSF81383">
    <property type="entry name" value="F-box domain"/>
    <property type="match status" value="1"/>
</dbReference>
<feature type="compositionally biased region" description="Basic and acidic residues" evidence="1">
    <location>
        <begin position="493"/>
        <end position="510"/>
    </location>
</feature>
<keyword evidence="3" id="KW-1185">Reference proteome</keyword>
<dbReference type="Proteomes" id="UP000695000">
    <property type="component" value="Unplaced"/>
</dbReference>
<accession>A0ABM1N5A2</accession>
<evidence type="ECO:0000313" key="3">
    <source>
        <dbReference type="Proteomes" id="UP000695000"/>
    </source>
</evidence>
<evidence type="ECO:0000313" key="4">
    <source>
        <dbReference type="RefSeq" id="XP_017782002.1"/>
    </source>
</evidence>
<sequence length="631" mass="73437">MSEEVNILDLSDETLLNIFSYVTASDLYNLSLTSDRFNCIVRDRQLWNWCDGRPQPHSRKKVNFCLENLTTKTKAIFFDGNRNLNGRLVIYQDIETLKNYKELTILALENVFFHGDEVPMCTFPHSLEELSLGGSYITNHPLFFKSCHVLERLRVVILDRCRWFTSHALVSLSKLSSLQILSMYFCKQLRDEEMSYISLAGRFGFKSLQVLDLRFTGYGNEVVRSFYKNSQLNEFYFQSYPYSYFMDNKEWPLNFAEQVRDTDYKEVSKKFGDDYLYVQLNMLKLSDIGFSTHKQLDQSSSVDYVPCSSVLYQRPYRLCTSCTHKRWKQRKNNWYKQMLKPVDKIYLVAFSPKLMWIRERDPVSDVELSIIENMSATAISRINTPILAGDPSECSVIVINLRGSSNESHNQPAVFYERMNRDREYELGDPEPYVPGANLPEFRLREFEKMMLSYANKPEIKVNEEILSDAEDDLKGKRKRKINGSSHKGAKRPKNEDINKPSCSKARDSENESDSDYSCSTQDLSDSDDGTKKKTFTLGPRLCCWQPLEQPLPNLPTRLKYISLRGYPKITDSTLRSLEHLQLLLLDVTHTKVTKEGLRQFLETNPSCHLIHESICSCQPQMHPTDRKYIH</sequence>
<dbReference type="RefSeq" id="XP_017782003.1">
    <property type="nucleotide sequence ID" value="XM_017926514.1"/>
</dbReference>
<dbReference type="PROSITE" id="PS50181">
    <property type="entry name" value="FBOX"/>
    <property type="match status" value="1"/>
</dbReference>